<keyword evidence="7" id="KW-0808">Transferase</keyword>
<dbReference type="Proteomes" id="UP000680038">
    <property type="component" value="Unassembled WGS sequence"/>
</dbReference>
<dbReference type="NCBIfam" id="NF009513">
    <property type="entry name" value="PRK12872.1-3"/>
    <property type="match status" value="1"/>
</dbReference>
<keyword evidence="2" id="KW-1003">Cell membrane</keyword>
<evidence type="ECO:0000256" key="4">
    <source>
        <dbReference type="ARBA" id="ARBA00022989"/>
    </source>
</evidence>
<keyword evidence="8" id="KW-1185">Reference proteome</keyword>
<evidence type="ECO:0000256" key="3">
    <source>
        <dbReference type="ARBA" id="ARBA00022692"/>
    </source>
</evidence>
<dbReference type="EC" id="2.5.1.74" evidence="7"/>
<protein>
    <submittedName>
        <fullName evidence="7">1,4-dihydroxy-2-naphthoate octaprenyltransferase</fullName>
        <ecNumber evidence="7">2.5.1.74</ecNumber>
    </submittedName>
</protein>
<sequence>MLEPAKLPPTNRMNVSARSKARIRDYIAGSVRLVRMTNLVIVALTQYLTRILLIGPKENWKQIITDYDMFFLSLSTVFIAAAGYIINDYFDIKIDIVNKPERVVVGRYLKRRWAMGAHQVFNVLGAALGMVVSPWIFLVNVFSITLLWFYSERFKRLPFIGNFIVSLLTGLSLLILTVHYPANRHLVLIYAIFSFFISLIREVVKDMEDIRGDAAHGCRTLPIIWGIRRTKTFLYIVVGFFVVVLFSMASALENRLLLILFFMLLLPLGWLTFRLTKADTKKDFRKISSISKIIMLLGLMTMLVA</sequence>
<evidence type="ECO:0000256" key="1">
    <source>
        <dbReference type="ARBA" id="ARBA00004141"/>
    </source>
</evidence>
<dbReference type="PANTHER" id="PTHR42723:SF1">
    <property type="entry name" value="CHLOROPHYLL SYNTHASE, CHLOROPLASTIC"/>
    <property type="match status" value="1"/>
</dbReference>
<organism evidence="7 8">
    <name type="scientific">Dyadobacter helix</name>
    <dbReference type="NCBI Taxonomy" id="2822344"/>
    <lineage>
        <taxon>Bacteria</taxon>
        <taxon>Pseudomonadati</taxon>
        <taxon>Bacteroidota</taxon>
        <taxon>Cytophagia</taxon>
        <taxon>Cytophagales</taxon>
        <taxon>Spirosomataceae</taxon>
        <taxon>Dyadobacter</taxon>
    </lineage>
</organism>
<feature type="transmembrane region" description="Helical" evidence="6">
    <location>
        <begin position="232"/>
        <end position="250"/>
    </location>
</feature>
<dbReference type="CDD" id="cd13961">
    <property type="entry name" value="PT_UbiA_DGGGPS"/>
    <property type="match status" value="1"/>
</dbReference>
<feature type="transmembrane region" description="Helical" evidence="6">
    <location>
        <begin position="157"/>
        <end position="180"/>
    </location>
</feature>
<feature type="transmembrane region" description="Helical" evidence="6">
    <location>
        <begin position="36"/>
        <end position="55"/>
    </location>
</feature>
<evidence type="ECO:0000256" key="5">
    <source>
        <dbReference type="ARBA" id="ARBA00023136"/>
    </source>
</evidence>
<keyword evidence="3 6" id="KW-0812">Transmembrane</keyword>
<comment type="subcellular location">
    <subcellularLocation>
        <location evidence="1">Membrane</location>
        <topology evidence="1">Multi-pass membrane protein</topology>
    </subcellularLocation>
</comment>
<proteinExistence type="predicted"/>
<feature type="transmembrane region" description="Helical" evidence="6">
    <location>
        <begin position="256"/>
        <end position="275"/>
    </location>
</feature>
<evidence type="ECO:0000313" key="8">
    <source>
        <dbReference type="Proteomes" id="UP000680038"/>
    </source>
</evidence>
<dbReference type="GO" id="GO:0046428">
    <property type="term" value="F:1,4-dihydroxy-2-naphthoate polyprenyltransferase activity"/>
    <property type="evidence" value="ECO:0007669"/>
    <property type="project" value="UniProtKB-EC"/>
</dbReference>
<accession>A0A916J9X1</accession>
<gene>
    <name evidence="7" type="primary">menA_1</name>
    <name evidence="7" type="ORF">DYBT9275_01114</name>
</gene>
<dbReference type="Pfam" id="PF01040">
    <property type="entry name" value="UbiA"/>
    <property type="match status" value="1"/>
</dbReference>
<dbReference type="InterPro" id="IPR050475">
    <property type="entry name" value="Prenyltransferase_related"/>
</dbReference>
<keyword evidence="5 6" id="KW-0472">Membrane</keyword>
<name>A0A916J9X1_9BACT</name>
<dbReference type="Gene3D" id="1.20.120.1780">
    <property type="entry name" value="UbiA prenyltransferase"/>
    <property type="match status" value="1"/>
</dbReference>
<dbReference type="PANTHER" id="PTHR42723">
    <property type="entry name" value="CHLOROPHYLL SYNTHASE"/>
    <property type="match status" value="1"/>
</dbReference>
<evidence type="ECO:0000256" key="2">
    <source>
        <dbReference type="ARBA" id="ARBA00022475"/>
    </source>
</evidence>
<keyword evidence="4 6" id="KW-1133">Transmembrane helix</keyword>
<feature type="transmembrane region" description="Helical" evidence="6">
    <location>
        <begin position="186"/>
        <end position="204"/>
    </location>
</feature>
<dbReference type="EMBL" id="CAJRAF010000001">
    <property type="protein sequence ID" value="CAG4993151.1"/>
    <property type="molecule type" value="Genomic_DNA"/>
</dbReference>
<comment type="caution">
    <text evidence="7">The sequence shown here is derived from an EMBL/GenBank/DDBJ whole genome shotgun (WGS) entry which is preliminary data.</text>
</comment>
<feature type="transmembrane region" description="Helical" evidence="6">
    <location>
        <begin position="287"/>
        <end position="304"/>
    </location>
</feature>
<dbReference type="InterPro" id="IPR044878">
    <property type="entry name" value="UbiA_sf"/>
</dbReference>
<dbReference type="Gene3D" id="1.10.357.140">
    <property type="entry name" value="UbiA prenyltransferase"/>
    <property type="match status" value="1"/>
</dbReference>
<dbReference type="InterPro" id="IPR000537">
    <property type="entry name" value="UbiA_prenyltransferase"/>
</dbReference>
<feature type="transmembrane region" description="Helical" evidence="6">
    <location>
        <begin position="67"/>
        <end position="86"/>
    </location>
</feature>
<evidence type="ECO:0000313" key="7">
    <source>
        <dbReference type="EMBL" id="CAG4993151.1"/>
    </source>
</evidence>
<reference evidence="7" key="1">
    <citation type="submission" date="2021-04" db="EMBL/GenBank/DDBJ databases">
        <authorList>
            <person name="Rodrigo-Torres L."/>
            <person name="Arahal R. D."/>
            <person name="Lucena T."/>
        </authorList>
    </citation>
    <scope>NUCLEOTIDE SEQUENCE</scope>
    <source>
        <strain evidence="7">CECT 9275</strain>
    </source>
</reference>
<dbReference type="AlphaFoldDB" id="A0A916J9X1"/>
<dbReference type="GO" id="GO:0016020">
    <property type="term" value="C:membrane"/>
    <property type="evidence" value="ECO:0007669"/>
    <property type="project" value="UniProtKB-SubCell"/>
</dbReference>
<feature type="transmembrane region" description="Helical" evidence="6">
    <location>
        <begin position="123"/>
        <end position="150"/>
    </location>
</feature>
<evidence type="ECO:0000256" key="6">
    <source>
        <dbReference type="SAM" id="Phobius"/>
    </source>
</evidence>